<dbReference type="Proteomes" id="UP000887579">
    <property type="component" value="Unplaced"/>
</dbReference>
<sequence length="142" mass="16117">MKKKEEKIPQNGNHHDSEEDLIVADGEVSPSSLRRSTRASALKAQKNLKEGMGMFPVPNGIEESSHAPTNEDEEENIEESNNDIKEPKAKKRKLMNGLELDQYDCKFGVRMDDNDVYMLSDESEISSLNSEEVGELRKNYEE</sequence>
<organism evidence="1 2">
    <name type="scientific">Panagrolaimus sp. ES5</name>
    <dbReference type="NCBI Taxonomy" id="591445"/>
    <lineage>
        <taxon>Eukaryota</taxon>
        <taxon>Metazoa</taxon>
        <taxon>Ecdysozoa</taxon>
        <taxon>Nematoda</taxon>
        <taxon>Chromadorea</taxon>
        <taxon>Rhabditida</taxon>
        <taxon>Tylenchina</taxon>
        <taxon>Panagrolaimomorpha</taxon>
        <taxon>Panagrolaimoidea</taxon>
        <taxon>Panagrolaimidae</taxon>
        <taxon>Panagrolaimus</taxon>
    </lineage>
</organism>
<evidence type="ECO:0000313" key="1">
    <source>
        <dbReference type="Proteomes" id="UP000887579"/>
    </source>
</evidence>
<evidence type="ECO:0000313" key="2">
    <source>
        <dbReference type="WBParaSite" id="ES5_v2.g25543.t1"/>
    </source>
</evidence>
<protein>
    <submittedName>
        <fullName evidence="2">Uncharacterized protein</fullName>
    </submittedName>
</protein>
<dbReference type="WBParaSite" id="ES5_v2.g25543.t1">
    <property type="protein sequence ID" value="ES5_v2.g25543.t1"/>
    <property type="gene ID" value="ES5_v2.g25543"/>
</dbReference>
<proteinExistence type="predicted"/>
<accession>A0AC34G6Y5</accession>
<name>A0AC34G6Y5_9BILA</name>
<reference evidence="2" key="1">
    <citation type="submission" date="2022-11" db="UniProtKB">
        <authorList>
            <consortium name="WormBaseParasite"/>
        </authorList>
    </citation>
    <scope>IDENTIFICATION</scope>
</reference>